<keyword evidence="1" id="KW-0418">Kinase</keyword>
<dbReference type="AlphaFoldDB" id="F6B3T2"/>
<protein>
    <submittedName>
        <fullName evidence="1">Integral membrane sensor signal transduction histidine kinase</fullName>
    </submittedName>
</protein>
<keyword evidence="2" id="KW-1185">Reference proteome</keyword>
<dbReference type="Proteomes" id="UP000009226">
    <property type="component" value="Chromosome"/>
</dbReference>
<dbReference type="RefSeq" id="WP_003539911.1">
    <property type="nucleotide sequence ID" value="NC_015565.1"/>
</dbReference>
<accession>F6B3T2</accession>
<proteinExistence type="predicted"/>
<dbReference type="EMBL" id="CP002736">
    <property type="protein sequence ID" value="AEF95241.1"/>
    <property type="molecule type" value="Genomic_DNA"/>
</dbReference>
<dbReference type="HOGENOM" id="CLU_2568234_0_0_9"/>
<name>F6B3T2_DESCC</name>
<evidence type="ECO:0000313" key="1">
    <source>
        <dbReference type="EMBL" id="AEF95241.1"/>
    </source>
</evidence>
<organism evidence="1 2">
    <name type="scientific">Desulfotomaculum nigrificans (strain DSM 14880 / VKM B-2319 / CO-1-SRB)</name>
    <name type="common">Desulfotomaculum carboxydivorans</name>
    <dbReference type="NCBI Taxonomy" id="868595"/>
    <lineage>
        <taxon>Bacteria</taxon>
        <taxon>Bacillati</taxon>
        <taxon>Bacillota</taxon>
        <taxon>Clostridia</taxon>
        <taxon>Eubacteriales</taxon>
        <taxon>Desulfotomaculaceae</taxon>
        <taxon>Desulfotomaculum</taxon>
    </lineage>
</organism>
<dbReference type="STRING" id="868595.Desca_2412"/>
<keyword evidence="1" id="KW-0808">Transferase</keyword>
<dbReference type="KEGG" id="dca:Desca_2412"/>
<sequence precursor="true">MKLNNIVTKLWVIMTILVLVVIGIAGAAQTSFMEGLYYDQQARQLKALGNKVADIAKAEQDTATLDSKVALIADLYDLRKF</sequence>
<evidence type="ECO:0000313" key="2">
    <source>
        <dbReference type="Proteomes" id="UP000009226"/>
    </source>
</evidence>
<reference evidence="1" key="1">
    <citation type="submission" date="2011-05" db="EMBL/GenBank/DDBJ databases">
        <title>Complete sequence of Desulfotomaculum carboxydivorans CO-1-SRB.</title>
        <authorList>
            <consortium name="US DOE Joint Genome Institute"/>
            <person name="Lucas S."/>
            <person name="Han J."/>
            <person name="Lapidus A."/>
            <person name="Cheng J.-F."/>
            <person name="Goodwin L."/>
            <person name="Pitluck S."/>
            <person name="Peters L."/>
            <person name="Mikhailova N."/>
            <person name="Lu M."/>
            <person name="Han C."/>
            <person name="Tapia R."/>
            <person name="Land M."/>
            <person name="Hauser L."/>
            <person name="Kyrpides N."/>
            <person name="Ivanova N."/>
            <person name="Pagani I."/>
            <person name="Stams A."/>
            <person name="Plugge C."/>
            <person name="Muyzer G."/>
            <person name="Kuever J."/>
            <person name="Parshina S."/>
            <person name="Ivanova A."/>
            <person name="Nazina T."/>
            <person name="Woyke T."/>
        </authorList>
    </citation>
    <scope>NUCLEOTIDE SEQUENCE [LARGE SCALE GENOMIC DNA]</scope>
    <source>
        <strain evidence="1">CO-1-SRB</strain>
    </source>
</reference>
<gene>
    <name evidence="1" type="ordered locus">Desca_2412</name>
</gene>
<dbReference type="GO" id="GO:0016301">
    <property type="term" value="F:kinase activity"/>
    <property type="evidence" value="ECO:0007669"/>
    <property type="project" value="UniProtKB-KW"/>
</dbReference>